<gene>
    <name evidence="4" type="ordered locus">Mycch_1929</name>
</gene>
<dbReference type="RefSeq" id="WP_014815194.1">
    <property type="nucleotide sequence ID" value="NC_018027.1"/>
</dbReference>
<dbReference type="Proteomes" id="UP000006057">
    <property type="component" value="Chromosome"/>
</dbReference>
<keyword evidence="1" id="KW-0560">Oxidoreductase</keyword>
<dbReference type="AlphaFoldDB" id="I4BHF7"/>
<dbReference type="InterPro" id="IPR050766">
    <property type="entry name" value="Bact_Lucif_Oxidored"/>
</dbReference>
<dbReference type="GO" id="GO:0004497">
    <property type="term" value="F:monooxygenase activity"/>
    <property type="evidence" value="ECO:0007669"/>
    <property type="project" value="UniProtKB-KW"/>
</dbReference>
<protein>
    <submittedName>
        <fullName evidence="4">Flavin-dependent oxidoreductase, F420-dependent methylene-tetrahydromethanopterin reductase</fullName>
    </submittedName>
</protein>
<organism evidence="4 5">
    <name type="scientific">Mycolicibacterium chubuense (strain NBB4)</name>
    <name type="common">Mycobacterium chubuense</name>
    <dbReference type="NCBI Taxonomy" id="710421"/>
    <lineage>
        <taxon>Bacteria</taxon>
        <taxon>Bacillati</taxon>
        <taxon>Actinomycetota</taxon>
        <taxon>Actinomycetes</taxon>
        <taxon>Mycobacteriales</taxon>
        <taxon>Mycobacteriaceae</taxon>
        <taxon>Mycolicibacterium</taxon>
    </lineage>
</organism>
<dbReference type="OrthoDB" id="3209103at2"/>
<dbReference type="PANTHER" id="PTHR30137:SF8">
    <property type="entry name" value="BLR5498 PROTEIN"/>
    <property type="match status" value="1"/>
</dbReference>
<dbReference type="eggNOG" id="COG2141">
    <property type="taxonomic scope" value="Bacteria"/>
</dbReference>
<keyword evidence="5" id="KW-1185">Reference proteome</keyword>
<evidence type="ECO:0000313" key="5">
    <source>
        <dbReference type="Proteomes" id="UP000006057"/>
    </source>
</evidence>
<reference evidence="4 5" key="1">
    <citation type="submission" date="2012-06" db="EMBL/GenBank/DDBJ databases">
        <title>Complete sequence of chromosome of Mycobacterium chubuense NBB4.</title>
        <authorList>
            <consortium name="US DOE Joint Genome Institute"/>
            <person name="Lucas S."/>
            <person name="Han J."/>
            <person name="Lapidus A."/>
            <person name="Cheng J.-F."/>
            <person name="Goodwin L."/>
            <person name="Pitluck S."/>
            <person name="Peters L."/>
            <person name="Mikhailova N."/>
            <person name="Teshima H."/>
            <person name="Detter J.C."/>
            <person name="Han C."/>
            <person name="Tapia R."/>
            <person name="Land M."/>
            <person name="Hauser L."/>
            <person name="Kyrpides N."/>
            <person name="Ivanova N."/>
            <person name="Pagani I."/>
            <person name="Mattes T."/>
            <person name="Holmes A."/>
            <person name="Rutledge P."/>
            <person name="Paulsen I."/>
            <person name="Coleman N."/>
            <person name="Woyke T."/>
        </authorList>
    </citation>
    <scope>NUCLEOTIDE SEQUENCE [LARGE SCALE GENOMIC DNA]</scope>
    <source>
        <strain evidence="4 5">NBB4</strain>
    </source>
</reference>
<dbReference type="InterPro" id="IPR036661">
    <property type="entry name" value="Luciferase-like_sf"/>
</dbReference>
<feature type="domain" description="Luciferase-like" evidence="3">
    <location>
        <begin position="19"/>
        <end position="252"/>
    </location>
</feature>
<dbReference type="KEGG" id="mcb:Mycch_1929"/>
<accession>I4BHF7</accession>
<proteinExistence type="predicted"/>
<dbReference type="PANTHER" id="PTHR30137">
    <property type="entry name" value="LUCIFERASE-LIKE MONOOXYGENASE"/>
    <property type="match status" value="1"/>
</dbReference>
<sequence>MFTLRFDLRSRDGAARNPELYAAAVEMCAWAEDRGAVVAVLSEHHGTDDGHLAAPQILAAALAARTSRLMIMLAAVPLPFWDPVRLAEEVCALDILSGGRVSFVFGLGHRPDEYEHFGCDPHHRGKVADEHLELLLRLLSGDIVERDGRRISVTPHCASPAGPFIAVAGGTRAAARRAARHGLGFISQTPSEDLRQYYASQCRAHGHEPGVARFPVPGEPTAVFVADDVDAAWQELGPYLLHDAVTAASYRHGDDSVASISRALTVSALRAERGPYRVLCLDEATEHVEAGSPLPLHPLCGGLPPETAWRYLEHAVVAAGRARAN</sequence>
<evidence type="ECO:0000256" key="2">
    <source>
        <dbReference type="ARBA" id="ARBA00023033"/>
    </source>
</evidence>
<dbReference type="SUPFAM" id="SSF51679">
    <property type="entry name" value="Bacterial luciferase-like"/>
    <property type="match status" value="1"/>
</dbReference>
<name>I4BHF7_MYCCN</name>
<evidence type="ECO:0000259" key="3">
    <source>
        <dbReference type="Pfam" id="PF00296"/>
    </source>
</evidence>
<evidence type="ECO:0000313" key="4">
    <source>
        <dbReference type="EMBL" id="AFM16714.1"/>
    </source>
</evidence>
<dbReference type="GO" id="GO:0016705">
    <property type="term" value="F:oxidoreductase activity, acting on paired donors, with incorporation or reduction of molecular oxygen"/>
    <property type="evidence" value="ECO:0007669"/>
    <property type="project" value="InterPro"/>
</dbReference>
<dbReference type="GO" id="GO:0005829">
    <property type="term" value="C:cytosol"/>
    <property type="evidence" value="ECO:0007669"/>
    <property type="project" value="TreeGrafter"/>
</dbReference>
<dbReference type="PATRIC" id="fig|710421.3.peg.1932"/>
<dbReference type="Gene3D" id="3.20.20.30">
    <property type="entry name" value="Luciferase-like domain"/>
    <property type="match status" value="1"/>
</dbReference>
<dbReference type="Pfam" id="PF00296">
    <property type="entry name" value="Bac_luciferase"/>
    <property type="match status" value="1"/>
</dbReference>
<evidence type="ECO:0000256" key="1">
    <source>
        <dbReference type="ARBA" id="ARBA00023002"/>
    </source>
</evidence>
<dbReference type="EMBL" id="CP003053">
    <property type="protein sequence ID" value="AFM16714.1"/>
    <property type="molecule type" value="Genomic_DNA"/>
</dbReference>
<dbReference type="InterPro" id="IPR011251">
    <property type="entry name" value="Luciferase-like_dom"/>
</dbReference>
<keyword evidence="2" id="KW-0503">Monooxygenase</keyword>
<dbReference type="HOGENOM" id="CLU_027853_3_2_11"/>
<dbReference type="STRING" id="710421.Mycch_1929"/>